<dbReference type="AlphaFoldDB" id="A0A3R9ZET1"/>
<evidence type="ECO:0000256" key="2">
    <source>
        <dbReference type="ARBA" id="ARBA00023125"/>
    </source>
</evidence>
<dbReference type="RefSeq" id="WP_126120103.1">
    <property type="nucleotide sequence ID" value="NZ_RXHJ01000005.1"/>
</dbReference>
<sequence>MSSEKEKTGDPTRMLRLLWRHRLGEEEGARGPRKKLALDQVIDAAIALADREGLETFSMRRLAEELGTSATSLYTYVPGRGELIGLMIDQVIGRTPLPEHAGELRERLHTLAQLLWEEYHRHPWLLESRSHRPWIGPGISARYEWELAAVEGCGLDDIAMDHAISLIESHAAANAANAITARQLAEGSGITDLEWWNLHGPILAEVMPADEFLISGRVGQAVGTAYSSITSHRAIFEFGLEVILDGIEARLRQN</sequence>
<dbReference type="Gene3D" id="1.10.10.60">
    <property type="entry name" value="Homeodomain-like"/>
    <property type="match status" value="1"/>
</dbReference>
<evidence type="ECO:0000259" key="5">
    <source>
        <dbReference type="PROSITE" id="PS50977"/>
    </source>
</evidence>
<dbReference type="Pfam" id="PF02909">
    <property type="entry name" value="TetR_C_1"/>
    <property type="match status" value="1"/>
</dbReference>
<dbReference type="GO" id="GO:0045892">
    <property type="term" value="P:negative regulation of DNA-templated transcription"/>
    <property type="evidence" value="ECO:0007669"/>
    <property type="project" value="InterPro"/>
</dbReference>
<dbReference type="Pfam" id="PF00440">
    <property type="entry name" value="TetR_N"/>
    <property type="match status" value="1"/>
</dbReference>
<name>A0A3R9ZET1_9CORY</name>
<dbReference type="GO" id="GO:0000976">
    <property type="term" value="F:transcription cis-regulatory region binding"/>
    <property type="evidence" value="ECO:0007669"/>
    <property type="project" value="TreeGrafter"/>
</dbReference>
<evidence type="ECO:0000256" key="4">
    <source>
        <dbReference type="PROSITE-ProRule" id="PRU00335"/>
    </source>
</evidence>
<feature type="domain" description="HTH tetR-type" evidence="5">
    <location>
        <begin position="35"/>
        <end position="95"/>
    </location>
</feature>
<accession>A0A3R9ZET1</accession>
<dbReference type="Proteomes" id="UP000274907">
    <property type="component" value="Unassembled WGS sequence"/>
</dbReference>
<dbReference type="InterPro" id="IPR050109">
    <property type="entry name" value="HTH-type_TetR-like_transc_reg"/>
</dbReference>
<dbReference type="SUPFAM" id="SSF48498">
    <property type="entry name" value="Tetracyclin repressor-like, C-terminal domain"/>
    <property type="match status" value="1"/>
</dbReference>
<protein>
    <submittedName>
        <fullName evidence="6">TetR/AcrR family transcriptional regulator</fullName>
    </submittedName>
</protein>
<dbReference type="PROSITE" id="PS50977">
    <property type="entry name" value="HTH_TETR_2"/>
    <property type="match status" value="1"/>
</dbReference>
<keyword evidence="2 4" id="KW-0238">DNA-binding</keyword>
<reference evidence="6 7" key="1">
    <citation type="submission" date="2018-12" db="EMBL/GenBank/DDBJ databases">
        <title>YIM 101343 draft genome.</title>
        <authorList>
            <person name="Chen X."/>
        </authorList>
    </citation>
    <scope>NUCLEOTIDE SEQUENCE [LARGE SCALE GENOMIC DNA]</scope>
    <source>
        <strain evidence="6 7">YIM 101343</strain>
    </source>
</reference>
<keyword evidence="7" id="KW-1185">Reference proteome</keyword>
<dbReference type="PANTHER" id="PTHR30055">
    <property type="entry name" value="HTH-TYPE TRANSCRIPTIONAL REGULATOR RUTR"/>
    <property type="match status" value="1"/>
</dbReference>
<keyword evidence="1" id="KW-0805">Transcription regulation</keyword>
<dbReference type="EMBL" id="RXHJ01000005">
    <property type="protein sequence ID" value="RSZ64230.1"/>
    <property type="molecule type" value="Genomic_DNA"/>
</dbReference>
<dbReference type="InterPro" id="IPR004111">
    <property type="entry name" value="Repressor_TetR_C"/>
</dbReference>
<proteinExistence type="predicted"/>
<evidence type="ECO:0000313" key="6">
    <source>
        <dbReference type="EMBL" id="RSZ64230.1"/>
    </source>
</evidence>
<keyword evidence="3" id="KW-0804">Transcription</keyword>
<dbReference type="Gene3D" id="1.10.357.10">
    <property type="entry name" value="Tetracycline Repressor, domain 2"/>
    <property type="match status" value="1"/>
</dbReference>
<gene>
    <name evidence="6" type="ORF">EAH68_04305</name>
</gene>
<evidence type="ECO:0000313" key="7">
    <source>
        <dbReference type="Proteomes" id="UP000274907"/>
    </source>
</evidence>
<comment type="caution">
    <text evidence="6">The sequence shown here is derived from an EMBL/GenBank/DDBJ whole genome shotgun (WGS) entry which is preliminary data.</text>
</comment>
<organism evidence="6 7">
    <name type="scientific">Corynebacterium hylobatis</name>
    <dbReference type="NCBI Taxonomy" id="1859290"/>
    <lineage>
        <taxon>Bacteria</taxon>
        <taxon>Bacillati</taxon>
        <taxon>Actinomycetota</taxon>
        <taxon>Actinomycetes</taxon>
        <taxon>Mycobacteriales</taxon>
        <taxon>Corynebacteriaceae</taxon>
        <taxon>Corynebacterium</taxon>
    </lineage>
</organism>
<dbReference type="InterPro" id="IPR009057">
    <property type="entry name" value="Homeodomain-like_sf"/>
</dbReference>
<dbReference type="InterPro" id="IPR001647">
    <property type="entry name" value="HTH_TetR"/>
</dbReference>
<dbReference type="PANTHER" id="PTHR30055:SF151">
    <property type="entry name" value="TRANSCRIPTIONAL REGULATORY PROTEIN"/>
    <property type="match status" value="1"/>
</dbReference>
<evidence type="ECO:0000256" key="1">
    <source>
        <dbReference type="ARBA" id="ARBA00023015"/>
    </source>
</evidence>
<dbReference type="InterPro" id="IPR036271">
    <property type="entry name" value="Tet_transcr_reg_TetR-rel_C_sf"/>
</dbReference>
<feature type="DNA-binding region" description="H-T-H motif" evidence="4">
    <location>
        <begin position="58"/>
        <end position="77"/>
    </location>
</feature>
<evidence type="ECO:0000256" key="3">
    <source>
        <dbReference type="ARBA" id="ARBA00023163"/>
    </source>
</evidence>
<dbReference type="SUPFAM" id="SSF46689">
    <property type="entry name" value="Homeodomain-like"/>
    <property type="match status" value="1"/>
</dbReference>
<dbReference type="GO" id="GO:0003700">
    <property type="term" value="F:DNA-binding transcription factor activity"/>
    <property type="evidence" value="ECO:0007669"/>
    <property type="project" value="TreeGrafter"/>
</dbReference>
<dbReference type="OrthoDB" id="2570341at2"/>